<dbReference type="OrthoDB" id="10508925at2759"/>
<sequence>MSKLTTFSDQTTASTLAKHTVLTLLALQDSLAACPPRIRDAYEASAIENASSRWLRLCVDIKAAESKCASSARGSGSGSGSHDARFEALWGYIEDVHRYLAQCLEVTERVVKGGPLGCGSNCDCGSDCNNSHQCTRSFSFSRSSASLSLSSTPGGLAEDDAIRVLTKNRRRIPATITTLETIVKTIVKKYT</sequence>
<accession>A0A0U5GPV2</accession>
<organism evidence="1 2">
    <name type="scientific">Aspergillus calidoustus</name>
    <dbReference type="NCBI Taxonomy" id="454130"/>
    <lineage>
        <taxon>Eukaryota</taxon>
        <taxon>Fungi</taxon>
        <taxon>Dikarya</taxon>
        <taxon>Ascomycota</taxon>
        <taxon>Pezizomycotina</taxon>
        <taxon>Eurotiomycetes</taxon>
        <taxon>Eurotiomycetidae</taxon>
        <taxon>Eurotiales</taxon>
        <taxon>Aspergillaceae</taxon>
        <taxon>Aspergillus</taxon>
        <taxon>Aspergillus subgen. Nidulantes</taxon>
    </lineage>
</organism>
<evidence type="ECO:0000313" key="2">
    <source>
        <dbReference type="Proteomes" id="UP000054771"/>
    </source>
</evidence>
<evidence type="ECO:0000313" key="1">
    <source>
        <dbReference type="EMBL" id="CEN59846.1"/>
    </source>
</evidence>
<dbReference type="Proteomes" id="UP000054771">
    <property type="component" value="Unassembled WGS sequence"/>
</dbReference>
<keyword evidence="2" id="KW-1185">Reference proteome</keyword>
<name>A0A0U5GPV2_ASPCI</name>
<protein>
    <submittedName>
        <fullName evidence="1">Uncharacterized protein</fullName>
    </submittedName>
</protein>
<dbReference type="AlphaFoldDB" id="A0A0U5GPV2"/>
<reference evidence="2" key="1">
    <citation type="journal article" date="2016" name="Genome Announc.">
        <title>Draft genome sequences of fungus Aspergillus calidoustus.</title>
        <authorList>
            <person name="Horn F."/>
            <person name="Linde J."/>
            <person name="Mattern D.J."/>
            <person name="Walther G."/>
            <person name="Guthke R."/>
            <person name="Scherlach K."/>
            <person name="Martin K."/>
            <person name="Brakhage A.A."/>
            <person name="Petzke L."/>
            <person name="Valiante V."/>
        </authorList>
    </citation>
    <scope>NUCLEOTIDE SEQUENCE [LARGE SCALE GENOMIC DNA]</scope>
    <source>
        <strain evidence="2">SF006504</strain>
    </source>
</reference>
<dbReference type="EMBL" id="CDMC01000002">
    <property type="protein sequence ID" value="CEN59846.1"/>
    <property type="molecule type" value="Genomic_DNA"/>
</dbReference>
<gene>
    <name evidence="1" type="ORF">ASPCAL02287</name>
</gene>
<proteinExistence type="predicted"/>